<dbReference type="OrthoDB" id="61821at2"/>
<dbReference type="PaxDb" id="243230-DR_0271"/>
<evidence type="ECO:0000313" key="2">
    <source>
        <dbReference type="Proteomes" id="UP000002524"/>
    </source>
</evidence>
<dbReference type="AlphaFoldDB" id="Q9RXN9"/>
<dbReference type="KEGG" id="dra:DR_0271"/>
<organism evidence="1 2">
    <name type="scientific">Deinococcus radiodurans (strain ATCC 13939 / DSM 20539 / JCM 16871 / CCUG 27074 / LMG 4051 / NBRC 15346 / NCIMB 9279 / VKM B-1422 / R1)</name>
    <dbReference type="NCBI Taxonomy" id="243230"/>
    <lineage>
        <taxon>Bacteria</taxon>
        <taxon>Thermotogati</taxon>
        <taxon>Deinococcota</taxon>
        <taxon>Deinococci</taxon>
        <taxon>Deinococcales</taxon>
        <taxon>Deinococcaceae</taxon>
        <taxon>Deinococcus</taxon>
    </lineage>
</organism>
<proteinExistence type="predicted"/>
<dbReference type="PIR" id="C75538">
    <property type="entry name" value="C75538"/>
</dbReference>
<dbReference type="eggNOG" id="ENOG50321BI">
    <property type="taxonomic scope" value="Bacteria"/>
</dbReference>
<dbReference type="GeneID" id="69516503"/>
<dbReference type="EnsemblBacteria" id="AAF09867">
    <property type="protein sequence ID" value="AAF09867"/>
    <property type="gene ID" value="DR_0271"/>
</dbReference>
<dbReference type="STRING" id="243230.DR_0271"/>
<dbReference type="PATRIC" id="fig|243230.17.peg.436"/>
<dbReference type="EMBL" id="AE000513">
    <property type="protein sequence ID" value="AAF09867.1"/>
    <property type="molecule type" value="Genomic_DNA"/>
</dbReference>
<dbReference type="HOGENOM" id="CLU_1060958_0_0_0"/>
<keyword evidence="2" id="KW-1185">Reference proteome</keyword>
<accession>Q9RXN9</accession>
<gene>
    <name evidence="1" type="ordered locus">DR_0271</name>
</gene>
<evidence type="ECO:0000313" key="1">
    <source>
        <dbReference type="EMBL" id="AAF09867.1"/>
    </source>
</evidence>
<sequence length="279" mass="31141">MRILNIPVTPAELGRWRGHLAPPRQPFFLSRADAERLDLPATPRSLLQLTPEERDTFTLWAVDQAADQVTWLSPAQWAALPPAGRRELLRLQVRAGRGNVPLGRHYSDLVPGLAPGRFLWQRDHLTPAVLARLVSREGVACQREAVPPAVWEAARPLLPRARELAGTFPQGSAGNCFGAVMGAAGLSGAEHEWMQRDPFEAFLRERARQGGQDEQPGTLLVWRSERGVEHAAVTLGGGWAFQKAAQTWWTPRAVLPVAEVKRTNRVRGWRLERWQLRPG</sequence>
<protein>
    <submittedName>
        <fullName evidence="1">Uncharacterized protein</fullName>
    </submittedName>
</protein>
<dbReference type="RefSeq" id="WP_010886916.1">
    <property type="nucleotide sequence ID" value="NC_001263.1"/>
</dbReference>
<reference evidence="1 2" key="1">
    <citation type="journal article" date="1999" name="Science">
        <title>Genome sequence of the radioresistant bacterium Deinococcus radiodurans R1.</title>
        <authorList>
            <person name="White O."/>
            <person name="Eisen J.A."/>
            <person name="Heidelberg J.F."/>
            <person name="Hickey E.K."/>
            <person name="Peterson J.D."/>
            <person name="Dodson R.J."/>
            <person name="Haft D.H."/>
            <person name="Gwinn M.L."/>
            <person name="Nelson W.C."/>
            <person name="Richardson D.L."/>
            <person name="Moffat K.S."/>
            <person name="Qin H."/>
            <person name="Jiang L."/>
            <person name="Pamphile W."/>
            <person name="Crosby M."/>
            <person name="Shen M."/>
            <person name="Vamathevan J.J."/>
            <person name="Lam P."/>
            <person name="McDonald L."/>
            <person name="Utterback T."/>
            <person name="Zalewski C."/>
            <person name="Makarova K.S."/>
            <person name="Aravind L."/>
            <person name="Daly M.J."/>
            <person name="Minton K.W."/>
            <person name="Fleischmann R.D."/>
            <person name="Ketchum K.A."/>
            <person name="Nelson K.E."/>
            <person name="Salzberg S."/>
            <person name="Smith H.O."/>
            <person name="Venter J.C."/>
            <person name="Fraser C.M."/>
        </authorList>
    </citation>
    <scope>NUCLEOTIDE SEQUENCE [LARGE SCALE GENOMIC DNA]</scope>
    <source>
        <strain evidence="2">ATCC 13939 / DSM 20539 / JCM 16871 / LMG 4051 / NBRC 15346 / NCIMB 9279 / R1 / VKM B-1422</strain>
    </source>
</reference>
<dbReference type="InParanoid" id="Q9RXN9"/>
<dbReference type="Proteomes" id="UP000002524">
    <property type="component" value="Chromosome 1"/>
</dbReference>
<name>Q9RXN9_DEIRA</name>